<evidence type="ECO:0000313" key="7">
    <source>
        <dbReference type="EMBL" id="CAJ1932193.1"/>
    </source>
</evidence>
<keyword evidence="2 5" id="KW-0479">Metal-binding</keyword>
<feature type="signal peptide" evidence="6">
    <location>
        <begin position="1"/>
        <end position="18"/>
    </location>
</feature>
<evidence type="ECO:0000256" key="6">
    <source>
        <dbReference type="SAM" id="SignalP"/>
    </source>
</evidence>
<comment type="cofactor">
    <cofactor evidence="5">
        <name>Fe(2+)</name>
        <dbReference type="ChEBI" id="CHEBI:29033"/>
    </cofactor>
    <text evidence="5">Binds 1 Fe(2+) ion per subunit.</text>
</comment>
<keyword evidence="4 5" id="KW-0408">Iron</keyword>
<accession>A0AAD2CEL6</accession>
<keyword evidence="6" id="KW-0732">Signal</keyword>
<feature type="binding site" evidence="5">
    <location>
        <position position="320"/>
    </location>
    <ligand>
        <name>Fe cation</name>
        <dbReference type="ChEBI" id="CHEBI:24875"/>
        <note>catalytic</note>
    </ligand>
</feature>
<comment type="similarity">
    <text evidence="1">Belongs to the carotenoid oxygenase family.</text>
</comment>
<keyword evidence="8" id="KW-1185">Reference proteome</keyword>
<dbReference type="GO" id="GO:0010436">
    <property type="term" value="F:carotenoid dioxygenase activity"/>
    <property type="evidence" value="ECO:0007669"/>
    <property type="project" value="TreeGrafter"/>
</dbReference>
<dbReference type="PANTHER" id="PTHR10543:SF24">
    <property type="entry name" value="CAROTENOID ISOMEROOXYGENASE"/>
    <property type="match status" value="1"/>
</dbReference>
<keyword evidence="3" id="KW-0560">Oxidoreductase</keyword>
<evidence type="ECO:0000313" key="8">
    <source>
        <dbReference type="Proteomes" id="UP001295423"/>
    </source>
</evidence>
<feature type="binding site" evidence="5">
    <location>
        <position position="259"/>
    </location>
    <ligand>
        <name>Fe cation</name>
        <dbReference type="ChEBI" id="CHEBI:24875"/>
        <note>catalytic</note>
    </ligand>
</feature>
<feature type="binding site" evidence="5">
    <location>
        <position position="597"/>
    </location>
    <ligand>
        <name>Fe cation</name>
        <dbReference type="ChEBI" id="CHEBI:24875"/>
        <note>catalytic</note>
    </ligand>
</feature>
<dbReference type="PANTHER" id="PTHR10543">
    <property type="entry name" value="BETA-CAROTENE DIOXYGENASE"/>
    <property type="match status" value="1"/>
</dbReference>
<sequence>MMLHSGSFQLFILVVVLSTTVFDKHDWATHAFSSQPKAAPSKSQTITKQDEQPKNVNFVDWISDAPNEIRTWKSLEVDTEQNIPSYVQGTLIRNGCGIWTTKDEMFSYIFDGLAKIHSYRITQSTTTESSEDENAGASVEYQARFLEGMWYKAYKENPNSLPFGVGTGPVLDMHSKQPKAGPMRIAEALWNTVTKFDNTPVNIWDYQPNRSEANKPITAMTDAPPRTQVDLNSMNTLSSSTMNKFAKGAKGYEMLCTTHPLYAQGERSAPDTVDTYNVAVELGLDGPVINLVKESTHLDGNSEREVVASTPCEDGVPYFHSFGVSKNYAVIVVQPLRLDVDLSRMIELGFLRAMEQVDRTRVLVVDLNSGDLVLDQSVDEKVFFYHSISQAELLANDDGTIVSLRLCAYKEPDQLTGEHQFMRLEQAKEGLEWRSKIHKGGKFCDINCDLNRQTVSVEWNEDIQQGFELPVTRYSRSYHGKDICPDTAVSPREQPHPRFVYSFGAYALGSPDYDNWGLFKFDLEENKIAAYFQQDSVYVSEPAFVADPNGTEEDDGVLLTHAYFGKEQETKFLVLDAKTMNVLATAPTGNRSPLEFHGAWIPSTKSQSL</sequence>
<feature type="binding site" evidence="5">
    <location>
        <position position="386"/>
    </location>
    <ligand>
        <name>Fe cation</name>
        <dbReference type="ChEBI" id="CHEBI:24875"/>
        <note>catalytic</note>
    </ligand>
</feature>
<evidence type="ECO:0000256" key="1">
    <source>
        <dbReference type="ARBA" id="ARBA00006787"/>
    </source>
</evidence>
<feature type="chain" id="PRO_5042047466" evidence="6">
    <location>
        <begin position="19"/>
        <end position="609"/>
    </location>
</feature>
<evidence type="ECO:0000256" key="2">
    <source>
        <dbReference type="ARBA" id="ARBA00022723"/>
    </source>
</evidence>
<dbReference type="EMBL" id="CAKOGP040000213">
    <property type="protein sequence ID" value="CAJ1932193.1"/>
    <property type="molecule type" value="Genomic_DNA"/>
</dbReference>
<evidence type="ECO:0000256" key="4">
    <source>
        <dbReference type="ARBA" id="ARBA00023004"/>
    </source>
</evidence>
<evidence type="ECO:0000256" key="5">
    <source>
        <dbReference type="PIRSR" id="PIRSR604294-1"/>
    </source>
</evidence>
<name>A0AAD2CEL6_9STRA</name>
<dbReference type="AlphaFoldDB" id="A0AAD2CEL6"/>
<evidence type="ECO:0000256" key="3">
    <source>
        <dbReference type="ARBA" id="ARBA00023002"/>
    </source>
</evidence>
<dbReference type="GO" id="GO:0046872">
    <property type="term" value="F:metal ion binding"/>
    <property type="evidence" value="ECO:0007669"/>
    <property type="project" value="UniProtKB-KW"/>
</dbReference>
<dbReference type="Proteomes" id="UP001295423">
    <property type="component" value="Unassembled WGS sequence"/>
</dbReference>
<comment type="caution">
    <text evidence="7">The sequence shown here is derived from an EMBL/GenBank/DDBJ whole genome shotgun (WGS) entry which is preliminary data.</text>
</comment>
<protein>
    <submittedName>
        <fullName evidence="7">Uncharacterized protein</fullName>
    </submittedName>
</protein>
<gene>
    <name evidence="7" type="ORF">CYCCA115_LOCUS2731</name>
</gene>
<dbReference type="InterPro" id="IPR004294">
    <property type="entry name" value="Carotenoid_Oase"/>
</dbReference>
<reference evidence="7" key="1">
    <citation type="submission" date="2023-08" db="EMBL/GenBank/DDBJ databases">
        <authorList>
            <person name="Audoor S."/>
            <person name="Bilcke G."/>
        </authorList>
    </citation>
    <scope>NUCLEOTIDE SEQUENCE</scope>
</reference>
<dbReference type="Pfam" id="PF03055">
    <property type="entry name" value="RPE65"/>
    <property type="match status" value="1"/>
</dbReference>
<organism evidence="7 8">
    <name type="scientific">Cylindrotheca closterium</name>
    <dbReference type="NCBI Taxonomy" id="2856"/>
    <lineage>
        <taxon>Eukaryota</taxon>
        <taxon>Sar</taxon>
        <taxon>Stramenopiles</taxon>
        <taxon>Ochrophyta</taxon>
        <taxon>Bacillariophyta</taxon>
        <taxon>Bacillariophyceae</taxon>
        <taxon>Bacillariophycidae</taxon>
        <taxon>Bacillariales</taxon>
        <taxon>Bacillariaceae</taxon>
        <taxon>Cylindrotheca</taxon>
    </lineage>
</organism>
<proteinExistence type="inferred from homology"/>
<dbReference type="GO" id="GO:0016121">
    <property type="term" value="P:carotene catabolic process"/>
    <property type="evidence" value="ECO:0007669"/>
    <property type="project" value="TreeGrafter"/>
</dbReference>